<name>A0A5B9QLC6_9BACT</name>
<dbReference type="CDD" id="cd02869">
    <property type="entry name" value="PseudoU_synth_RluA_like"/>
    <property type="match status" value="1"/>
</dbReference>
<dbReference type="InterPro" id="IPR006145">
    <property type="entry name" value="PsdUridine_synth_RsuA/RluA"/>
</dbReference>
<comment type="similarity">
    <text evidence="1">Belongs to the pseudouridine synthase RluA family.</text>
</comment>
<evidence type="ECO:0000256" key="1">
    <source>
        <dbReference type="ARBA" id="ARBA00010876"/>
    </source>
</evidence>
<feature type="domain" description="Pseudouridine synthase RsuA/RluA-like" evidence="2">
    <location>
        <begin position="10"/>
        <end position="163"/>
    </location>
</feature>
<dbReference type="GO" id="GO:0000455">
    <property type="term" value="P:enzyme-directed rRNA pseudouridine synthesis"/>
    <property type="evidence" value="ECO:0007669"/>
    <property type="project" value="TreeGrafter"/>
</dbReference>
<proteinExistence type="inferred from homology"/>
<dbReference type="Pfam" id="PF00849">
    <property type="entry name" value="PseudoU_synth_2"/>
    <property type="match status" value="1"/>
</dbReference>
<dbReference type="GO" id="GO:0003723">
    <property type="term" value="F:RNA binding"/>
    <property type="evidence" value="ECO:0007669"/>
    <property type="project" value="InterPro"/>
</dbReference>
<dbReference type="PANTHER" id="PTHR21600">
    <property type="entry name" value="MITOCHONDRIAL RNA PSEUDOURIDINE SYNTHASE"/>
    <property type="match status" value="1"/>
</dbReference>
<dbReference type="InterPro" id="IPR006224">
    <property type="entry name" value="PsdUridine_synth_RluA-like_CS"/>
</dbReference>
<sequence>MDVLWEDATMLVVNKPSGVLSTGPANVPSLEADLQAWLQQRQSAAGKPVVRLVHRLDRPVSGALLVARTARAARVLSEQFQARMVDKRYLVMVEGRVDDPQGRWLDIIRKVPDQPRAELVGENVAGGKPAVLKFTVQRRWDDRTLLEIQLETGRMHQIRVQAASRGHAVLGDVAYGSQRVFGPQVTDPRQAAIALHSHRVAFRHPKTARPITVDAPLPTYW</sequence>
<keyword evidence="3" id="KW-0413">Isomerase</keyword>
<dbReference type="GO" id="GO:0160141">
    <property type="term" value="F:23S rRNA pseudouridine(955/2504/2580) synthase activity"/>
    <property type="evidence" value="ECO:0007669"/>
    <property type="project" value="UniProtKB-EC"/>
</dbReference>
<dbReference type="EMBL" id="CP042914">
    <property type="protein sequence ID" value="QEG38380.1"/>
    <property type="molecule type" value="Genomic_DNA"/>
</dbReference>
<dbReference type="KEGG" id="rul:UC8_03370"/>
<dbReference type="InterPro" id="IPR020103">
    <property type="entry name" value="PsdUridine_synth_cat_dom_sf"/>
</dbReference>
<keyword evidence="4" id="KW-1185">Reference proteome</keyword>
<dbReference type="PROSITE" id="PS01129">
    <property type="entry name" value="PSI_RLU"/>
    <property type="match status" value="1"/>
</dbReference>
<dbReference type="Gene3D" id="3.30.2350.10">
    <property type="entry name" value="Pseudouridine synthase"/>
    <property type="match status" value="1"/>
</dbReference>
<dbReference type="Proteomes" id="UP000325286">
    <property type="component" value="Chromosome"/>
</dbReference>
<dbReference type="EC" id="5.4.99.24" evidence="3"/>
<dbReference type="AlphaFoldDB" id="A0A5B9QLC6"/>
<dbReference type="PANTHER" id="PTHR21600:SF87">
    <property type="entry name" value="RNA PSEUDOURIDYLATE SYNTHASE DOMAIN-CONTAINING PROTEIN 1"/>
    <property type="match status" value="1"/>
</dbReference>
<accession>A0A5B9QLC6</accession>
<organism evidence="3 4">
    <name type="scientific">Roseimaritima ulvae</name>
    <dbReference type="NCBI Taxonomy" id="980254"/>
    <lineage>
        <taxon>Bacteria</taxon>
        <taxon>Pseudomonadati</taxon>
        <taxon>Planctomycetota</taxon>
        <taxon>Planctomycetia</taxon>
        <taxon>Pirellulales</taxon>
        <taxon>Pirellulaceae</taxon>
        <taxon>Roseimaritima</taxon>
    </lineage>
</organism>
<evidence type="ECO:0000259" key="2">
    <source>
        <dbReference type="Pfam" id="PF00849"/>
    </source>
</evidence>
<protein>
    <submittedName>
        <fullName evidence="3">Ribosomal large subunit pseudouridine synthase C</fullName>
        <ecNumber evidence="3">5.4.99.24</ecNumber>
    </submittedName>
</protein>
<evidence type="ECO:0000313" key="4">
    <source>
        <dbReference type="Proteomes" id="UP000325286"/>
    </source>
</evidence>
<dbReference type="SUPFAM" id="SSF55120">
    <property type="entry name" value="Pseudouridine synthase"/>
    <property type="match status" value="1"/>
</dbReference>
<dbReference type="InterPro" id="IPR050188">
    <property type="entry name" value="RluA_PseudoU_synthase"/>
</dbReference>
<reference evidence="3 4" key="1">
    <citation type="submission" date="2019-08" db="EMBL/GenBank/DDBJ databases">
        <title>Deep-cultivation of Planctomycetes and their phenomic and genomic characterization uncovers novel biology.</title>
        <authorList>
            <person name="Wiegand S."/>
            <person name="Jogler M."/>
            <person name="Boedeker C."/>
            <person name="Pinto D."/>
            <person name="Vollmers J."/>
            <person name="Rivas-Marin E."/>
            <person name="Kohn T."/>
            <person name="Peeters S.H."/>
            <person name="Heuer A."/>
            <person name="Rast P."/>
            <person name="Oberbeckmann S."/>
            <person name="Bunk B."/>
            <person name="Jeske O."/>
            <person name="Meyerdierks A."/>
            <person name="Storesund J.E."/>
            <person name="Kallscheuer N."/>
            <person name="Luecker S."/>
            <person name="Lage O.M."/>
            <person name="Pohl T."/>
            <person name="Merkel B.J."/>
            <person name="Hornburger P."/>
            <person name="Mueller R.-W."/>
            <person name="Bruemmer F."/>
            <person name="Labrenz M."/>
            <person name="Spormann A.M."/>
            <person name="Op den Camp H."/>
            <person name="Overmann J."/>
            <person name="Amann R."/>
            <person name="Jetten M.S.M."/>
            <person name="Mascher T."/>
            <person name="Medema M.H."/>
            <person name="Devos D.P."/>
            <person name="Kaster A.-K."/>
            <person name="Ovreas L."/>
            <person name="Rohde M."/>
            <person name="Galperin M.Y."/>
            <person name="Jogler C."/>
        </authorList>
    </citation>
    <scope>NUCLEOTIDE SEQUENCE [LARGE SCALE GENOMIC DNA]</scope>
    <source>
        <strain evidence="3 4">UC8</strain>
    </source>
</reference>
<gene>
    <name evidence="3" type="primary">rluC_1</name>
    <name evidence="3" type="ORF">UC8_03370</name>
</gene>
<evidence type="ECO:0000313" key="3">
    <source>
        <dbReference type="EMBL" id="QEG38380.1"/>
    </source>
</evidence>